<feature type="transmembrane region" description="Helical" evidence="1">
    <location>
        <begin position="29"/>
        <end position="49"/>
    </location>
</feature>
<organism evidence="2">
    <name type="scientific">marine sediment metagenome</name>
    <dbReference type="NCBI Taxonomy" id="412755"/>
    <lineage>
        <taxon>unclassified sequences</taxon>
        <taxon>metagenomes</taxon>
        <taxon>ecological metagenomes</taxon>
    </lineage>
</organism>
<protein>
    <submittedName>
        <fullName evidence="2">Uncharacterized protein</fullName>
    </submittedName>
</protein>
<proteinExistence type="predicted"/>
<sequence length="189" mass="21745">MQQSSYDDYLEWERKENSKWAKISKQIKSAHVIGILLLFSLGNYLVSTGKIQSNLFWGILISFGALFLFLMYREPSEPKLIPEHIIKQIAQNALEQKRRQGIEIPFDAKIRVVLPGEGIWEQDYISRTSGLIRRDVGFEMIRKGYIKKGVIGLHPYNGTILGIRWEKFGYSGKESKDRVIIPTEIVKGS</sequence>
<keyword evidence="1" id="KW-0812">Transmembrane</keyword>
<feature type="transmembrane region" description="Helical" evidence="1">
    <location>
        <begin position="55"/>
        <end position="72"/>
    </location>
</feature>
<reference evidence="2" key="1">
    <citation type="journal article" date="2015" name="Nature">
        <title>Complex archaea that bridge the gap between prokaryotes and eukaryotes.</title>
        <authorList>
            <person name="Spang A."/>
            <person name="Saw J.H."/>
            <person name="Jorgensen S.L."/>
            <person name="Zaremba-Niedzwiedzka K."/>
            <person name="Martijn J."/>
            <person name="Lind A.E."/>
            <person name="van Eijk R."/>
            <person name="Schleper C."/>
            <person name="Guy L."/>
            <person name="Ettema T.J."/>
        </authorList>
    </citation>
    <scope>NUCLEOTIDE SEQUENCE</scope>
</reference>
<evidence type="ECO:0000313" key="2">
    <source>
        <dbReference type="EMBL" id="KKN48140.1"/>
    </source>
</evidence>
<keyword evidence="1" id="KW-1133">Transmembrane helix</keyword>
<dbReference type="EMBL" id="LAZR01001236">
    <property type="protein sequence ID" value="KKN48140.1"/>
    <property type="molecule type" value="Genomic_DNA"/>
</dbReference>
<accession>A0A0F9QV10</accession>
<name>A0A0F9QV10_9ZZZZ</name>
<evidence type="ECO:0000256" key="1">
    <source>
        <dbReference type="SAM" id="Phobius"/>
    </source>
</evidence>
<dbReference type="AlphaFoldDB" id="A0A0F9QV10"/>
<comment type="caution">
    <text evidence="2">The sequence shown here is derived from an EMBL/GenBank/DDBJ whole genome shotgun (WGS) entry which is preliminary data.</text>
</comment>
<keyword evidence="1" id="KW-0472">Membrane</keyword>
<gene>
    <name evidence="2" type="ORF">LCGC14_0655840</name>
</gene>